<organism evidence="1 2">
    <name type="scientific">Methanohalobium evestigatum (strain ATCC BAA-1072 / DSM 3721 / NBRC 107634 / OCM 161 / Z-7303)</name>
    <dbReference type="NCBI Taxonomy" id="644295"/>
    <lineage>
        <taxon>Archaea</taxon>
        <taxon>Methanobacteriati</taxon>
        <taxon>Methanobacteriota</taxon>
        <taxon>Stenosarchaea group</taxon>
        <taxon>Methanomicrobia</taxon>
        <taxon>Methanosarcinales</taxon>
        <taxon>Methanosarcinaceae</taxon>
        <taxon>Methanohalobium</taxon>
    </lineage>
</organism>
<name>D7E8J9_METEZ</name>
<dbReference type="Proteomes" id="UP000000391">
    <property type="component" value="Chromosome"/>
</dbReference>
<sequence length="45" mass="5067">MGDHHLKCTICGYETNEGDLDYNDMGLHMEMVHGIVKIIDETGDD</sequence>
<dbReference type="HOGENOM" id="CLU_3194492_0_0_2"/>
<gene>
    <name evidence="1" type="ordered locus">Metev_0635</name>
</gene>
<keyword evidence="2" id="KW-1185">Reference proteome</keyword>
<reference evidence="1 2" key="1">
    <citation type="submission" date="2010-06" db="EMBL/GenBank/DDBJ databases">
        <title>Complete sequence chromosome of Methanohalobium evestigatum Z-7303.</title>
        <authorList>
            <consortium name="US DOE Joint Genome Institute"/>
            <person name="Lucas S."/>
            <person name="Copeland A."/>
            <person name="Lapidus A."/>
            <person name="Cheng J.-F."/>
            <person name="Bruce D."/>
            <person name="Goodwin L."/>
            <person name="Pitluck S."/>
            <person name="Saunders E."/>
            <person name="Detter J.C."/>
            <person name="Han C."/>
            <person name="Tapia R."/>
            <person name="Land M."/>
            <person name="Hauser L."/>
            <person name="Kyrpides N."/>
            <person name="Mikhailova N."/>
            <person name="Sieprawska-Lupa M."/>
            <person name="Whitman W.B."/>
            <person name="Anderson I."/>
            <person name="Woyke T."/>
        </authorList>
    </citation>
    <scope>NUCLEOTIDE SEQUENCE [LARGE SCALE GENOMIC DNA]</scope>
    <source>
        <strain evidence="2">ATCC BAA-1072 / DSM 3721 / NBRC 107634 / OCM 161 / Z-7303</strain>
    </source>
</reference>
<dbReference type="EMBL" id="CP002069">
    <property type="protein sequence ID" value="ADI73541.1"/>
    <property type="molecule type" value="Genomic_DNA"/>
</dbReference>
<dbReference type="STRING" id="644295.Metev_0635"/>
<dbReference type="KEGG" id="mev:Metev_0635"/>
<accession>D7E8J9</accession>
<proteinExistence type="predicted"/>
<evidence type="ECO:0000313" key="1">
    <source>
        <dbReference type="EMBL" id="ADI73541.1"/>
    </source>
</evidence>
<dbReference type="AlphaFoldDB" id="D7E8J9"/>
<protein>
    <submittedName>
        <fullName evidence="1">Uncharacterized protein</fullName>
    </submittedName>
</protein>
<dbReference type="GeneID" id="43316952"/>
<dbReference type="RefSeq" id="WP_013194109.1">
    <property type="nucleotide sequence ID" value="NC_014253.1"/>
</dbReference>
<evidence type="ECO:0000313" key="2">
    <source>
        <dbReference type="Proteomes" id="UP000000391"/>
    </source>
</evidence>